<reference evidence="3" key="1">
    <citation type="journal article" date="2017" name="Cell">
        <title>Insights into land plant evolution garnered from the Marchantia polymorpha genome.</title>
        <authorList>
            <person name="Bowman J.L."/>
            <person name="Kohchi T."/>
            <person name="Yamato K.T."/>
            <person name="Jenkins J."/>
            <person name="Shu S."/>
            <person name="Ishizaki K."/>
            <person name="Yamaoka S."/>
            <person name="Nishihama R."/>
            <person name="Nakamura Y."/>
            <person name="Berger F."/>
            <person name="Adam C."/>
            <person name="Aki S.S."/>
            <person name="Althoff F."/>
            <person name="Araki T."/>
            <person name="Arteaga-Vazquez M.A."/>
            <person name="Balasubrmanian S."/>
            <person name="Barry K."/>
            <person name="Bauer D."/>
            <person name="Boehm C.R."/>
            <person name="Briginshaw L."/>
            <person name="Caballero-Perez J."/>
            <person name="Catarino B."/>
            <person name="Chen F."/>
            <person name="Chiyoda S."/>
            <person name="Chovatia M."/>
            <person name="Davies K.M."/>
            <person name="Delmans M."/>
            <person name="Demura T."/>
            <person name="Dierschke T."/>
            <person name="Dolan L."/>
            <person name="Dorantes-Acosta A.E."/>
            <person name="Eklund D.M."/>
            <person name="Florent S.N."/>
            <person name="Flores-Sandoval E."/>
            <person name="Fujiyama A."/>
            <person name="Fukuzawa H."/>
            <person name="Galik B."/>
            <person name="Grimanelli D."/>
            <person name="Grimwood J."/>
            <person name="Grossniklaus U."/>
            <person name="Hamada T."/>
            <person name="Haseloff J."/>
            <person name="Hetherington A.J."/>
            <person name="Higo A."/>
            <person name="Hirakawa Y."/>
            <person name="Hundley H.N."/>
            <person name="Ikeda Y."/>
            <person name="Inoue K."/>
            <person name="Inoue S.I."/>
            <person name="Ishida S."/>
            <person name="Jia Q."/>
            <person name="Kakita M."/>
            <person name="Kanazawa T."/>
            <person name="Kawai Y."/>
            <person name="Kawashima T."/>
            <person name="Kennedy M."/>
            <person name="Kinose K."/>
            <person name="Kinoshita T."/>
            <person name="Kohara Y."/>
            <person name="Koide E."/>
            <person name="Komatsu K."/>
            <person name="Kopischke S."/>
            <person name="Kubo M."/>
            <person name="Kyozuka J."/>
            <person name="Lagercrantz U."/>
            <person name="Lin S.S."/>
            <person name="Lindquist E."/>
            <person name="Lipzen A.M."/>
            <person name="Lu C.W."/>
            <person name="De Luna E."/>
            <person name="Martienssen R.A."/>
            <person name="Minamino N."/>
            <person name="Mizutani M."/>
            <person name="Mizutani M."/>
            <person name="Mochizuki N."/>
            <person name="Monte I."/>
            <person name="Mosher R."/>
            <person name="Nagasaki H."/>
            <person name="Nakagami H."/>
            <person name="Naramoto S."/>
            <person name="Nishitani K."/>
            <person name="Ohtani M."/>
            <person name="Okamoto T."/>
            <person name="Okumura M."/>
            <person name="Phillips J."/>
            <person name="Pollak B."/>
            <person name="Reinders A."/>
            <person name="Rovekamp M."/>
            <person name="Sano R."/>
            <person name="Sawa S."/>
            <person name="Schmid M.W."/>
            <person name="Shirakawa M."/>
            <person name="Solano R."/>
            <person name="Spunde A."/>
            <person name="Suetsugu N."/>
            <person name="Sugano S."/>
            <person name="Sugiyama A."/>
            <person name="Sun R."/>
            <person name="Suzuki Y."/>
            <person name="Takenaka M."/>
            <person name="Takezawa D."/>
            <person name="Tomogane H."/>
            <person name="Tsuzuki M."/>
            <person name="Ueda T."/>
            <person name="Umeda M."/>
            <person name="Ward J.M."/>
            <person name="Watanabe Y."/>
            <person name="Yazaki K."/>
            <person name="Yokoyama R."/>
            <person name="Yoshitake Y."/>
            <person name="Yotsui I."/>
            <person name="Zachgo S."/>
            <person name="Schmutz J."/>
        </authorList>
    </citation>
    <scope>NUCLEOTIDE SEQUENCE [LARGE SCALE GENOMIC DNA]</scope>
    <source>
        <strain evidence="3">Tak-1</strain>
    </source>
</reference>
<accession>A0A2R6XIN4</accession>
<evidence type="ECO:0000256" key="1">
    <source>
        <dbReference type="SAM" id="MobiDB-lite"/>
    </source>
</evidence>
<dbReference type="PANTHER" id="PTHR31935:SF1">
    <property type="entry name" value="COILED-COIL DOMAIN-CONTAINING PROTEIN 13"/>
    <property type="match status" value="1"/>
</dbReference>
<feature type="region of interest" description="Disordered" evidence="1">
    <location>
        <begin position="1"/>
        <end position="74"/>
    </location>
</feature>
<evidence type="ECO:0000313" key="3">
    <source>
        <dbReference type="Proteomes" id="UP000244005"/>
    </source>
</evidence>
<keyword evidence="3" id="KW-1185">Reference proteome</keyword>
<feature type="compositionally biased region" description="Basic and acidic residues" evidence="1">
    <location>
        <begin position="1"/>
        <end position="12"/>
    </location>
</feature>
<organism evidence="2 3">
    <name type="scientific">Marchantia polymorpha</name>
    <name type="common">Common liverwort</name>
    <name type="synonym">Marchantia aquatica</name>
    <dbReference type="NCBI Taxonomy" id="3197"/>
    <lineage>
        <taxon>Eukaryota</taxon>
        <taxon>Viridiplantae</taxon>
        <taxon>Streptophyta</taxon>
        <taxon>Embryophyta</taxon>
        <taxon>Marchantiophyta</taxon>
        <taxon>Marchantiopsida</taxon>
        <taxon>Marchantiidae</taxon>
        <taxon>Marchantiales</taxon>
        <taxon>Marchantiaceae</taxon>
        <taxon>Marchantia</taxon>
    </lineage>
</organism>
<proteinExistence type="predicted"/>
<dbReference type="OrthoDB" id="1911893at2759"/>
<gene>
    <name evidence="2" type="ORF">MARPO_0013s0169</name>
</gene>
<dbReference type="Gramene" id="Mp8g06210.1">
    <property type="protein sequence ID" value="Mp8g06210.1.cds"/>
    <property type="gene ID" value="Mp8g06210"/>
</dbReference>
<feature type="region of interest" description="Disordered" evidence="1">
    <location>
        <begin position="421"/>
        <end position="449"/>
    </location>
</feature>
<feature type="compositionally biased region" description="Basic and acidic residues" evidence="1">
    <location>
        <begin position="20"/>
        <end position="36"/>
    </location>
</feature>
<name>A0A2R6XIN4_MARPO</name>
<protein>
    <submittedName>
        <fullName evidence="2">Uncharacterized protein</fullName>
    </submittedName>
</protein>
<dbReference type="InterPro" id="IPR038929">
    <property type="entry name" value="CCDC13"/>
</dbReference>
<dbReference type="OMA" id="NEKQQYE"/>
<feature type="compositionally biased region" description="Polar residues" evidence="1">
    <location>
        <begin position="421"/>
        <end position="440"/>
    </location>
</feature>
<sequence>MAPKKDAAKTEDPPLSPPAKDTKAPASKKDDAKDAKAPGGKKVSVKPAADAKKGSKTGEALLGPPEPPPEDPVVTQLKADSEVQKAEIIRLREVLSIIGSGEGDVREAKIIDLFKKNRFLNLSLEKERVRASKMANQIKVLQEELLNKVKAEMSPESDIPDFGQKKEVVETWEEKYKKVLAKMQKIQAKKDMLAADIPKLQNIIRREVGEHIPLNKILEEGTTWRGRSEQIALLKGQLAESQKRLNELEPIASGESRPATYNEQRKMVDLQLMHRNQLEAANYERRKELGNLATSYNLLRDHWEMTKNKLDKTIARKNILEIEIRDAKAKVAVLVSKSENDDLLINALTLELAAARQALGPPFPRPGGPLQLEHHYRCNKMAATLSDLQYQCTQQEKEIKLQDDILDTVRATVVEAGSGDWWSSNLNEDPSEGSTISGCTEETKPTEGT</sequence>
<dbReference type="Proteomes" id="UP000244005">
    <property type="component" value="Unassembled WGS sequence"/>
</dbReference>
<dbReference type="EMBL" id="KZ772685">
    <property type="protein sequence ID" value="PTQ45974.1"/>
    <property type="molecule type" value="Genomic_DNA"/>
</dbReference>
<evidence type="ECO:0000313" key="2">
    <source>
        <dbReference type="EMBL" id="PTQ45974.1"/>
    </source>
</evidence>
<dbReference type="PANTHER" id="PTHR31935">
    <property type="entry name" value="COILED-COIL DOMAIN-CONTAINING PROTEIN 13"/>
    <property type="match status" value="1"/>
</dbReference>
<dbReference type="AlphaFoldDB" id="A0A2R6XIN4"/>